<dbReference type="GeneID" id="30986683"/>
<evidence type="ECO:0000259" key="2">
    <source>
        <dbReference type="Pfam" id="PF05970"/>
    </source>
</evidence>
<dbReference type="GO" id="GO:0005524">
    <property type="term" value="F:ATP binding"/>
    <property type="evidence" value="ECO:0007669"/>
    <property type="project" value="UniProtKB-KW"/>
</dbReference>
<accession>A0A1E4S785</accession>
<keyword evidence="1" id="KW-0547">Nucleotide-binding</keyword>
<keyword evidence="4" id="KW-1185">Reference proteome</keyword>
<dbReference type="Pfam" id="PF05970">
    <property type="entry name" value="PIF1"/>
    <property type="match status" value="1"/>
</dbReference>
<dbReference type="OMA" id="MTSTIHI"/>
<feature type="non-terminal residue" evidence="3">
    <location>
        <position position="1"/>
    </location>
</feature>
<dbReference type="GO" id="GO:0006281">
    <property type="term" value="P:DNA repair"/>
    <property type="evidence" value="ECO:0007669"/>
    <property type="project" value="UniProtKB-KW"/>
</dbReference>
<feature type="non-terminal residue" evidence="3">
    <location>
        <position position="99"/>
    </location>
</feature>
<comment type="cofactor">
    <cofactor evidence="1">
        <name>Mg(2+)</name>
        <dbReference type="ChEBI" id="CHEBI:18420"/>
    </cofactor>
</comment>
<keyword evidence="1" id="KW-0233">DNA recombination</keyword>
<dbReference type="GO" id="GO:0006310">
    <property type="term" value="P:DNA recombination"/>
    <property type="evidence" value="ECO:0007669"/>
    <property type="project" value="UniProtKB-KW"/>
</dbReference>
<dbReference type="InterPro" id="IPR010285">
    <property type="entry name" value="DNA_helicase_pif1-like_DEAD"/>
</dbReference>
<dbReference type="Proteomes" id="UP000094389">
    <property type="component" value="Unassembled WGS sequence"/>
</dbReference>
<gene>
    <name evidence="3" type="ORF">CYBJADRAFT_119327</name>
</gene>
<comment type="catalytic activity">
    <reaction evidence="1">
        <text>ATP + H2O = ADP + phosphate + H(+)</text>
        <dbReference type="Rhea" id="RHEA:13065"/>
        <dbReference type="ChEBI" id="CHEBI:15377"/>
        <dbReference type="ChEBI" id="CHEBI:15378"/>
        <dbReference type="ChEBI" id="CHEBI:30616"/>
        <dbReference type="ChEBI" id="CHEBI:43474"/>
        <dbReference type="ChEBI" id="CHEBI:456216"/>
        <dbReference type="EC" id="5.6.2.3"/>
    </reaction>
</comment>
<dbReference type="EMBL" id="KV453926">
    <property type="protein sequence ID" value="ODV75381.1"/>
    <property type="molecule type" value="Genomic_DNA"/>
</dbReference>
<dbReference type="GO" id="GO:0000723">
    <property type="term" value="P:telomere maintenance"/>
    <property type="evidence" value="ECO:0007669"/>
    <property type="project" value="InterPro"/>
</dbReference>
<keyword evidence="1" id="KW-0234">DNA repair</keyword>
<evidence type="ECO:0000313" key="3">
    <source>
        <dbReference type="EMBL" id="ODV75381.1"/>
    </source>
</evidence>
<dbReference type="PANTHER" id="PTHR10492:SF57">
    <property type="entry name" value="ATP-DEPENDENT DNA HELICASE"/>
    <property type="match status" value="1"/>
</dbReference>
<dbReference type="OrthoDB" id="432234at2759"/>
<evidence type="ECO:0000256" key="1">
    <source>
        <dbReference type="RuleBase" id="RU363044"/>
    </source>
</evidence>
<dbReference type="AlphaFoldDB" id="A0A1E4S785"/>
<dbReference type="GO" id="GO:0043139">
    <property type="term" value="F:5'-3' DNA helicase activity"/>
    <property type="evidence" value="ECO:0007669"/>
    <property type="project" value="UniProtKB-EC"/>
</dbReference>
<name>A0A1E4S785_CYBJN</name>
<proteinExistence type="inferred from homology"/>
<keyword evidence="1" id="KW-0378">Hydrolase</keyword>
<sequence>GSTAHRLFSIPVVEDGKESIIECPLKMVDDRWGLLKEVELIIWDEISAQSNQCIEAADRLLRKIKDKPEVPFGGIVLLLSGDFRQCLPVIQGSTNQEVI</sequence>
<dbReference type="STRING" id="983966.A0A1E4S785"/>
<evidence type="ECO:0000313" key="4">
    <source>
        <dbReference type="Proteomes" id="UP000094389"/>
    </source>
</evidence>
<keyword evidence="1" id="KW-0067">ATP-binding</keyword>
<keyword evidence="1" id="KW-0347">Helicase</keyword>
<organism evidence="3 4">
    <name type="scientific">Cyberlindnera jadinii (strain ATCC 18201 / CBS 1600 / BCRC 20928 / JCM 3617 / NBRC 0987 / NRRL Y-1542)</name>
    <name type="common">Torula yeast</name>
    <name type="synonym">Candida utilis</name>
    <dbReference type="NCBI Taxonomy" id="983966"/>
    <lineage>
        <taxon>Eukaryota</taxon>
        <taxon>Fungi</taxon>
        <taxon>Dikarya</taxon>
        <taxon>Ascomycota</taxon>
        <taxon>Saccharomycotina</taxon>
        <taxon>Saccharomycetes</taxon>
        <taxon>Phaffomycetales</taxon>
        <taxon>Phaffomycetaceae</taxon>
        <taxon>Cyberlindnera</taxon>
    </lineage>
</organism>
<feature type="domain" description="DNA helicase Pif1-like DEAD-box helicase" evidence="2">
    <location>
        <begin position="1"/>
        <end position="97"/>
    </location>
</feature>
<protein>
    <recommendedName>
        <fullName evidence="1">ATP-dependent DNA helicase</fullName>
        <ecNumber evidence="1">5.6.2.3</ecNumber>
    </recommendedName>
</protein>
<dbReference type="RefSeq" id="XP_020072420.1">
    <property type="nucleotide sequence ID" value="XM_020212287.1"/>
</dbReference>
<dbReference type="GO" id="GO:0016887">
    <property type="term" value="F:ATP hydrolysis activity"/>
    <property type="evidence" value="ECO:0007669"/>
    <property type="project" value="RHEA"/>
</dbReference>
<dbReference type="InterPro" id="IPR027417">
    <property type="entry name" value="P-loop_NTPase"/>
</dbReference>
<dbReference type="PANTHER" id="PTHR10492">
    <property type="match status" value="1"/>
</dbReference>
<keyword evidence="1" id="KW-0227">DNA damage</keyword>
<reference evidence="3 4" key="1">
    <citation type="journal article" date="2016" name="Proc. Natl. Acad. Sci. U.S.A.">
        <title>Comparative genomics of biotechnologically important yeasts.</title>
        <authorList>
            <person name="Riley R."/>
            <person name="Haridas S."/>
            <person name="Wolfe K.H."/>
            <person name="Lopes M.R."/>
            <person name="Hittinger C.T."/>
            <person name="Goeker M."/>
            <person name="Salamov A.A."/>
            <person name="Wisecaver J.H."/>
            <person name="Long T.M."/>
            <person name="Calvey C.H."/>
            <person name="Aerts A.L."/>
            <person name="Barry K.W."/>
            <person name="Choi C."/>
            <person name="Clum A."/>
            <person name="Coughlan A.Y."/>
            <person name="Deshpande S."/>
            <person name="Douglass A.P."/>
            <person name="Hanson S.J."/>
            <person name="Klenk H.-P."/>
            <person name="LaButti K.M."/>
            <person name="Lapidus A."/>
            <person name="Lindquist E.A."/>
            <person name="Lipzen A.M."/>
            <person name="Meier-Kolthoff J.P."/>
            <person name="Ohm R.A."/>
            <person name="Otillar R.P."/>
            <person name="Pangilinan J.L."/>
            <person name="Peng Y."/>
            <person name="Rokas A."/>
            <person name="Rosa C.A."/>
            <person name="Scheuner C."/>
            <person name="Sibirny A.A."/>
            <person name="Slot J.C."/>
            <person name="Stielow J.B."/>
            <person name="Sun H."/>
            <person name="Kurtzman C.P."/>
            <person name="Blackwell M."/>
            <person name="Grigoriev I.V."/>
            <person name="Jeffries T.W."/>
        </authorList>
    </citation>
    <scope>NUCLEOTIDE SEQUENCE [LARGE SCALE GENOMIC DNA]</scope>
    <source>
        <strain evidence="4">ATCC 18201 / CBS 1600 / BCRC 20928 / JCM 3617 / NBRC 0987 / NRRL Y-1542</strain>
    </source>
</reference>
<dbReference type="Gene3D" id="3.40.50.300">
    <property type="entry name" value="P-loop containing nucleotide triphosphate hydrolases"/>
    <property type="match status" value="1"/>
</dbReference>
<comment type="similarity">
    <text evidence="1">Belongs to the helicase family.</text>
</comment>
<dbReference type="EC" id="5.6.2.3" evidence="1"/>